<evidence type="ECO:0008006" key="3">
    <source>
        <dbReference type="Google" id="ProtNLM"/>
    </source>
</evidence>
<accession>A0ABW2R3H5</accession>
<dbReference type="RefSeq" id="WP_380189475.1">
    <property type="nucleotide sequence ID" value="NZ_JBHTBQ010000044.1"/>
</dbReference>
<keyword evidence="2" id="KW-1185">Reference proteome</keyword>
<reference evidence="2" key="1">
    <citation type="journal article" date="2019" name="Int. J. Syst. Evol. Microbiol.">
        <title>The Global Catalogue of Microorganisms (GCM) 10K type strain sequencing project: providing services to taxonomists for standard genome sequencing and annotation.</title>
        <authorList>
            <consortium name="The Broad Institute Genomics Platform"/>
            <consortium name="The Broad Institute Genome Sequencing Center for Infectious Disease"/>
            <person name="Wu L."/>
            <person name="Ma J."/>
        </authorList>
    </citation>
    <scope>NUCLEOTIDE SEQUENCE [LARGE SCALE GENOMIC DNA]</scope>
    <source>
        <strain evidence="2">CCUG 62945</strain>
    </source>
</reference>
<dbReference type="Proteomes" id="UP001596473">
    <property type="component" value="Unassembled WGS sequence"/>
</dbReference>
<gene>
    <name evidence="1" type="ORF">ACFQNF_18475</name>
</gene>
<name>A0ABW2R3H5_9NEIS</name>
<evidence type="ECO:0000313" key="2">
    <source>
        <dbReference type="Proteomes" id="UP001596473"/>
    </source>
</evidence>
<protein>
    <recommendedName>
        <fullName evidence="3">DUF4123 domain-containing protein</fullName>
    </recommendedName>
</protein>
<dbReference type="EMBL" id="JBHTBQ010000044">
    <property type="protein sequence ID" value="MFC7421850.1"/>
    <property type="molecule type" value="Genomic_DNA"/>
</dbReference>
<sequence length="310" mass="35213">MFEHTSSNEKLNTVPHTEKLQMSFLEAHRYALILAEQREMLPADLSLVPLAPKAFAKDVDLMPLLLDLWALDEKVRLALFEQLIALQEQKEASPISALLIAHCDIKQLSRHLSEIQFRRYLQQSGWLRLVDPRVWIQLPRILGAREVARLFGPVQQWSVCLYGDWIVTLPPAQETPEALKPLHLALRWPALLRVGIVNRALAHLGWLSYLQAQAQSELLDALVYQGQSKHQLFRTEELVAYACLGIHCGLAFDEHPIALAAIAGLDRDEPDASIVDALNEIPQEQWEIIQKETHSKMYATQLLLKANNGR</sequence>
<organism evidence="1 2">
    <name type="scientific">Iodobacter arcticus</name>
    <dbReference type="NCBI Taxonomy" id="590593"/>
    <lineage>
        <taxon>Bacteria</taxon>
        <taxon>Pseudomonadati</taxon>
        <taxon>Pseudomonadota</taxon>
        <taxon>Betaproteobacteria</taxon>
        <taxon>Neisseriales</taxon>
        <taxon>Chitinibacteraceae</taxon>
        <taxon>Iodobacter</taxon>
    </lineage>
</organism>
<comment type="caution">
    <text evidence="1">The sequence shown here is derived from an EMBL/GenBank/DDBJ whole genome shotgun (WGS) entry which is preliminary data.</text>
</comment>
<proteinExistence type="predicted"/>
<evidence type="ECO:0000313" key="1">
    <source>
        <dbReference type="EMBL" id="MFC7421850.1"/>
    </source>
</evidence>